<dbReference type="GO" id="GO:0003723">
    <property type="term" value="F:RNA binding"/>
    <property type="evidence" value="ECO:0000318"/>
    <property type="project" value="GO_Central"/>
</dbReference>
<keyword evidence="4 5" id="KW-0687">Ribonucleoprotein</keyword>
<evidence type="ECO:0000256" key="3">
    <source>
        <dbReference type="ARBA" id="ARBA00023242"/>
    </source>
</evidence>
<evidence type="ECO:0000259" key="6">
    <source>
        <dbReference type="Pfam" id="PF01248"/>
    </source>
</evidence>
<dbReference type="GO" id="GO:0005730">
    <property type="term" value="C:nucleolus"/>
    <property type="evidence" value="ECO:0000318"/>
    <property type="project" value="GO_Central"/>
</dbReference>
<dbReference type="GO" id="GO:0031120">
    <property type="term" value="P:snRNA pseudouridine synthesis"/>
    <property type="evidence" value="ECO:0007669"/>
    <property type="project" value="UniProtKB-UniRule"/>
</dbReference>
<dbReference type="InParanoid" id="D8QT37"/>
<dbReference type="STRING" id="88036.D8QT37"/>
<proteinExistence type="inferred from homology"/>
<evidence type="ECO:0000256" key="4">
    <source>
        <dbReference type="ARBA" id="ARBA00023274"/>
    </source>
</evidence>
<organism evidence="8">
    <name type="scientific">Selaginella moellendorffii</name>
    <name type="common">Spikemoss</name>
    <dbReference type="NCBI Taxonomy" id="88036"/>
    <lineage>
        <taxon>Eukaryota</taxon>
        <taxon>Viridiplantae</taxon>
        <taxon>Streptophyta</taxon>
        <taxon>Embryophyta</taxon>
        <taxon>Tracheophyta</taxon>
        <taxon>Lycopodiopsida</taxon>
        <taxon>Selaginellales</taxon>
        <taxon>Selaginellaceae</taxon>
        <taxon>Selaginella</taxon>
    </lineage>
</organism>
<dbReference type="GO" id="GO:0071011">
    <property type="term" value="C:precatalytic spliceosome"/>
    <property type="evidence" value="ECO:0000318"/>
    <property type="project" value="GO_Central"/>
</dbReference>
<dbReference type="PRINTS" id="PR00883">
    <property type="entry name" value="NUCLEARHMG"/>
</dbReference>
<comment type="function">
    <text evidence="5">Required for ribosome biogenesis. Part of a complex which catalyzes pseudouridylation of rRNA. This involves the isomerization of uridine such that the ribose is subsequently attached to C5, instead of the normal N1. Pseudouridine ('psi') residues may serve to stabilize the conformation of rRNAs.</text>
</comment>
<feature type="domain" description="Ribosomal protein eL8/eL30/eS12/Gadd45" evidence="6">
    <location>
        <begin position="15"/>
        <end position="100"/>
    </location>
</feature>
<name>D8QT37_SELML</name>
<keyword evidence="3 5" id="KW-0539">Nucleus</keyword>
<protein>
    <recommendedName>
        <fullName evidence="5">H/ACA ribonucleoprotein complex subunit 2</fullName>
    </recommendedName>
    <alternativeName>
        <fullName evidence="5">Nucleolar protein family A member 2</fullName>
    </alternativeName>
</protein>
<dbReference type="Gene3D" id="3.30.1330.30">
    <property type="match status" value="1"/>
</dbReference>
<dbReference type="EMBL" id="GL377566">
    <property type="protein sequence ID" value="EFJ37047.1"/>
    <property type="molecule type" value="Genomic_DNA"/>
</dbReference>
<dbReference type="KEGG" id="smo:SELMODRAFT_77105"/>
<evidence type="ECO:0000256" key="1">
    <source>
        <dbReference type="ARBA" id="ARBA00004604"/>
    </source>
</evidence>
<reference evidence="7 8" key="1">
    <citation type="journal article" date="2011" name="Science">
        <title>The Selaginella genome identifies genetic changes associated with the evolution of vascular plants.</title>
        <authorList>
            <person name="Banks J.A."/>
            <person name="Nishiyama T."/>
            <person name="Hasebe M."/>
            <person name="Bowman J.L."/>
            <person name="Gribskov M."/>
            <person name="dePamphilis C."/>
            <person name="Albert V.A."/>
            <person name="Aono N."/>
            <person name="Aoyama T."/>
            <person name="Ambrose B.A."/>
            <person name="Ashton N.W."/>
            <person name="Axtell M.J."/>
            <person name="Barker E."/>
            <person name="Barker M.S."/>
            <person name="Bennetzen J.L."/>
            <person name="Bonawitz N.D."/>
            <person name="Chapple C."/>
            <person name="Cheng C."/>
            <person name="Correa L.G."/>
            <person name="Dacre M."/>
            <person name="DeBarry J."/>
            <person name="Dreyer I."/>
            <person name="Elias M."/>
            <person name="Engstrom E.M."/>
            <person name="Estelle M."/>
            <person name="Feng L."/>
            <person name="Finet C."/>
            <person name="Floyd S.K."/>
            <person name="Frommer W.B."/>
            <person name="Fujita T."/>
            <person name="Gramzow L."/>
            <person name="Gutensohn M."/>
            <person name="Harholt J."/>
            <person name="Hattori M."/>
            <person name="Heyl A."/>
            <person name="Hirai T."/>
            <person name="Hiwatashi Y."/>
            <person name="Ishikawa M."/>
            <person name="Iwata M."/>
            <person name="Karol K.G."/>
            <person name="Koehler B."/>
            <person name="Kolukisaoglu U."/>
            <person name="Kubo M."/>
            <person name="Kurata T."/>
            <person name="Lalonde S."/>
            <person name="Li K."/>
            <person name="Li Y."/>
            <person name="Litt A."/>
            <person name="Lyons E."/>
            <person name="Manning G."/>
            <person name="Maruyama T."/>
            <person name="Michael T.P."/>
            <person name="Mikami K."/>
            <person name="Miyazaki S."/>
            <person name="Morinaga S."/>
            <person name="Murata T."/>
            <person name="Mueller-Roeber B."/>
            <person name="Nelson D.R."/>
            <person name="Obara M."/>
            <person name="Oguri Y."/>
            <person name="Olmstead R.G."/>
            <person name="Onodera N."/>
            <person name="Petersen B.L."/>
            <person name="Pils B."/>
            <person name="Prigge M."/>
            <person name="Rensing S.A."/>
            <person name="Riano-Pachon D.M."/>
            <person name="Roberts A.W."/>
            <person name="Sato Y."/>
            <person name="Scheller H.V."/>
            <person name="Schulz B."/>
            <person name="Schulz C."/>
            <person name="Shakirov E.V."/>
            <person name="Shibagaki N."/>
            <person name="Shinohara N."/>
            <person name="Shippen D.E."/>
            <person name="Soerensen I."/>
            <person name="Sotooka R."/>
            <person name="Sugimoto N."/>
            <person name="Sugita M."/>
            <person name="Sumikawa N."/>
            <person name="Tanurdzic M."/>
            <person name="Theissen G."/>
            <person name="Ulvskov P."/>
            <person name="Wakazuki S."/>
            <person name="Weng J.K."/>
            <person name="Willats W.W."/>
            <person name="Wipf D."/>
            <person name="Wolf P.G."/>
            <person name="Yang L."/>
            <person name="Zimmer A.D."/>
            <person name="Zhu Q."/>
            <person name="Mitros T."/>
            <person name="Hellsten U."/>
            <person name="Loque D."/>
            <person name="Otillar R."/>
            <person name="Salamov A."/>
            <person name="Schmutz J."/>
            <person name="Shapiro H."/>
            <person name="Lindquist E."/>
            <person name="Lucas S."/>
            <person name="Rokhsar D."/>
            <person name="Grigoriev I.V."/>
        </authorList>
    </citation>
    <scope>NUCLEOTIDE SEQUENCE [LARGE SCALE GENOMIC DNA]</scope>
</reference>
<dbReference type="GO" id="GO:0030490">
    <property type="term" value="P:maturation of SSU-rRNA"/>
    <property type="evidence" value="ECO:0000318"/>
    <property type="project" value="GO_Central"/>
</dbReference>
<dbReference type="InterPro" id="IPR018492">
    <property type="entry name" value="Ribosomal_eL8/Nhp2"/>
</dbReference>
<keyword evidence="8" id="KW-1185">Reference proteome</keyword>
<evidence type="ECO:0000256" key="2">
    <source>
        <dbReference type="ARBA" id="ARBA00007337"/>
    </source>
</evidence>
<dbReference type="SUPFAM" id="SSF55315">
    <property type="entry name" value="L30e-like"/>
    <property type="match status" value="1"/>
</dbReference>
<dbReference type="GO" id="GO:0046540">
    <property type="term" value="C:U4/U6 x U5 tri-snRNP complex"/>
    <property type="evidence" value="ECO:0000318"/>
    <property type="project" value="GO_Central"/>
</dbReference>
<dbReference type="GO" id="GO:0032040">
    <property type="term" value="C:small-subunit processome"/>
    <property type="evidence" value="ECO:0000318"/>
    <property type="project" value="GO_Central"/>
</dbReference>
<sequence length="119" mass="12838">MDYPLATGHVKNKVLSILDSAVQLNLVRKGINEVLKTLERGQTGFVVLASDTEPLEIVSSVITEATMKNLSYVFVPSKLELGRICGIARPVSAVIVTSSKGDVDAHTREFEDAIATLLI</sequence>
<evidence type="ECO:0000313" key="8">
    <source>
        <dbReference type="Proteomes" id="UP000001514"/>
    </source>
</evidence>
<dbReference type="InterPro" id="IPR002415">
    <property type="entry name" value="H/ACA_rnp_Nhp2-like"/>
</dbReference>
<dbReference type="HOGENOM" id="CLU_084513_4_1_1"/>
<dbReference type="GO" id="GO:0031429">
    <property type="term" value="C:box H/ACA snoRNP complex"/>
    <property type="evidence" value="ECO:0007669"/>
    <property type="project" value="UniProtKB-UniRule"/>
</dbReference>
<dbReference type="InterPro" id="IPR029064">
    <property type="entry name" value="Ribosomal_eL30-like_sf"/>
</dbReference>
<gene>
    <name evidence="7" type="ORF">SELMODRAFT_77105</name>
</gene>
<dbReference type="GO" id="GO:0031428">
    <property type="term" value="C:box C/D methylation guide snoRNP complex"/>
    <property type="evidence" value="ECO:0000318"/>
    <property type="project" value="GO_Central"/>
</dbReference>
<dbReference type="Proteomes" id="UP000001514">
    <property type="component" value="Unassembled WGS sequence"/>
</dbReference>
<keyword evidence="5" id="KW-0694">RNA-binding</keyword>
<dbReference type="Pfam" id="PF01248">
    <property type="entry name" value="Ribosomal_L7Ae"/>
    <property type="match status" value="1"/>
</dbReference>
<dbReference type="AlphaFoldDB" id="D8QT37"/>
<dbReference type="eggNOG" id="KOG3387">
    <property type="taxonomic scope" value="Eukaryota"/>
</dbReference>
<dbReference type="PRINTS" id="PR00881">
    <property type="entry name" value="L7ARS6FAMILY"/>
</dbReference>
<comment type="function">
    <text evidence="5">Common component of the spliceosome and rRNA processing machinery.</text>
</comment>
<dbReference type="GO" id="GO:0000398">
    <property type="term" value="P:mRNA splicing, via spliceosome"/>
    <property type="evidence" value="ECO:0000318"/>
    <property type="project" value="GO_Central"/>
</dbReference>
<evidence type="ECO:0000313" key="7">
    <source>
        <dbReference type="EMBL" id="EFJ37047.1"/>
    </source>
</evidence>
<dbReference type="OrthoDB" id="1924699at2759"/>
<dbReference type="Gramene" id="EFJ37047">
    <property type="protein sequence ID" value="EFJ37047"/>
    <property type="gene ID" value="SELMODRAFT_77105"/>
</dbReference>
<evidence type="ECO:0000256" key="5">
    <source>
        <dbReference type="RuleBase" id="RU366039"/>
    </source>
</evidence>
<comment type="subcellular location">
    <subcellularLocation>
        <location evidence="1 5">Nucleus</location>
        <location evidence="1 5">Nucleolus</location>
    </subcellularLocation>
</comment>
<accession>D8QT37</accession>
<dbReference type="InterPro" id="IPR004038">
    <property type="entry name" value="Ribosomal_eL8/eL30/eS12/Gad45"/>
</dbReference>
<comment type="similarity">
    <text evidence="2 5">Belongs to the eukaryotic ribosomal protein eL8 family.</text>
</comment>